<dbReference type="InterPro" id="IPR036265">
    <property type="entry name" value="HIT-like_sf"/>
</dbReference>
<evidence type="ECO:0000256" key="3">
    <source>
        <dbReference type="PROSITE-ProRule" id="PRU00464"/>
    </source>
</evidence>
<evidence type="ECO:0000313" key="5">
    <source>
        <dbReference type="EMBL" id="OAV27989.1"/>
    </source>
</evidence>
<dbReference type="EMBL" id="LXHQ01000008">
    <property type="protein sequence ID" value="OAV27989.1"/>
    <property type="molecule type" value="Genomic_DNA"/>
</dbReference>
<accession>A0A198X3H9</accession>
<evidence type="ECO:0000256" key="1">
    <source>
        <dbReference type="PIRSR" id="PIRSR601310-1"/>
    </source>
</evidence>
<sequence>MTTHYDDSNIFAKILRGELPCHRVYEDDQTLAFMDIMPVAVGHVLVVPKYPAVELSDLPLQYAQAVIATAQKVMKAQRQVLKTQGITQVQINHPEAGQSVLHYHMHLVPAHFSDIAKHEAKHESVSANPDELAQLAAQLSEAIN</sequence>
<dbReference type="PANTHER" id="PTHR46648">
    <property type="entry name" value="HIT FAMILY PROTEIN 1"/>
    <property type="match status" value="1"/>
</dbReference>
<dbReference type="InterPro" id="IPR001310">
    <property type="entry name" value="Histidine_triad_HIT"/>
</dbReference>
<protein>
    <submittedName>
        <fullName evidence="5">Bis5'-nucleosyl-tetraphosphatase asymmetrical</fullName>
        <ecNumber evidence="5">3.6.1.17</ecNumber>
    </submittedName>
</protein>
<dbReference type="PRINTS" id="PR00332">
    <property type="entry name" value="HISTRIAD"/>
</dbReference>
<dbReference type="Proteomes" id="UP000078295">
    <property type="component" value="Unassembled WGS sequence"/>
</dbReference>
<proteinExistence type="predicted"/>
<dbReference type="Pfam" id="PF01230">
    <property type="entry name" value="HIT"/>
    <property type="match status" value="1"/>
</dbReference>
<dbReference type="OrthoDB" id="9784774at2"/>
<evidence type="ECO:0000256" key="2">
    <source>
        <dbReference type="PIRSR" id="PIRSR601310-3"/>
    </source>
</evidence>
<name>A0A198X3H9_MORCA</name>
<comment type="caution">
    <text evidence="5">The sequence shown here is derived from an EMBL/GenBank/DDBJ whole genome shotgun (WGS) entry which is preliminary data.</text>
</comment>
<dbReference type="GO" id="GO:0009117">
    <property type="term" value="P:nucleotide metabolic process"/>
    <property type="evidence" value="ECO:0007669"/>
    <property type="project" value="TreeGrafter"/>
</dbReference>
<gene>
    <name evidence="5" type="ORF">AO370_0152</name>
</gene>
<dbReference type="AlphaFoldDB" id="A0A198X3H9"/>
<dbReference type="PROSITE" id="PS51084">
    <property type="entry name" value="HIT_2"/>
    <property type="match status" value="1"/>
</dbReference>
<dbReference type="SUPFAM" id="SSF54197">
    <property type="entry name" value="HIT-like"/>
    <property type="match status" value="1"/>
</dbReference>
<dbReference type="PANTHER" id="PTHR46648:SF1">
    <property type="entry name" value="ADENOSINE 5'-MONOPHOSPHORAMIDASE HNT1"/>
    <property type="match status" value="1"/>
</dbReference>
<reference evidence="5 6" key="1">
    <citation type="journal article" date="2016" name="Genome Biol. Evol.">
        <title>Comparative Genomic Analyses of the Moraxella catarrhalis Serosensitive and Seroresistant Lineages Demonstrate Their Independent Evolution.</title>
        <authorList>
            <person name="Earl J.P."/>
            <person name="de Vries S.P."/>
            <person name="Ahmed A."/>
            <person name="Powell E."/>
            <person name="Schultz M.P."/>
            <person name="Hermans P.W."/>
            <person name="Hill D.J."/>
            <person name="Zhou Z."/>
            <person name="Constantinidou C.I."/>
            <person name="Hu F.Z."/>
            <person name="Bootsma H.J."/>
            <person name="Ehrlich G.D."/>
        </authorList>
    </citation>
    <scope>NUCLEOTIDE SEQUENCE [LARGE SCALE GENOMIC DNA]</scope>
    <source>
        <strain evidence="5 6">F23</strain>
    </source>
</reference>
<dbReference type="GO" id="GO:0004081">
    <property type="term" value="F:bis(5'-nucleosyl)-tetraphosphatase (asymmetrical) activity"/>
    <property type="evidence" value="ECO:0007669"/>
    <property type="project" value="UniProtKB-EC"/>
</dbReference>
<dbReference type="RefSeq" id="WP_064601920.1">
    <property type="nucleotide sequence ID" value="NZ_LXHQ01000008.1"/>
</dbReference>
<dbReference type="InterPro" id="IPR011146">
    <property type="entry name" value="HIT-like"/>
</dbReference>
<feature type="active site" description="Tele-AMP-histidine intermediate" evidence="1">
    <location>
        <position position="104"/>
    </location>
</feature>
<keyword evidence="5" id="KW-0378">Hydrolase</keyword>
<dbReference type="EC" id="3.6.1.17" evidence="5"/>
<feature type="short sequence motif" description="Histidine triad motif" evidence="2 3">
    <location>
        <begin position="102"/>
        <end position="106"/>
    </location>
</feature>
<dbReference type="Gene3D" id="3.30.428.10">
    <property type="entry name" value="HIT-like"/>
    <property type="match status" value="1"/>
</dbReference>
<feature type="domain" description="HIT" evidence="4">
    <location>
        <begin position="10"/>
        <end position="117"/>
    </location>
</feature>
<evidence type="ECO:0000259" key="4">
    <source>
        <dbReference type="PROSITE" id="PS51084"/>
    </source>
</evidence>
<organism evidence="5 6">
    <name type="scientific">Moraxella catarrhalis</name>
    <name type="common">Branhamella catarrhalis</name>
    <dbReference type="NCBI Taxonomy" id="480"/>
    <lineage>
        <taxon>Bacteria</taxon>
        <taxon>Pseudomonadati</taxon>
        <taxon>Pseudomonadota</taxon>
        <taxon>Gammaproteobacteria</taxon>
        <taxon>Moraxellales</taxon>
        <taxon>Moraxellaceae</taxon>
        <taxon>Moraxella</taxon>
    </lineage>
</organism>
<evidence type="ECO:0000313" key="6">
    <source>
        <dbReference type="Proteomes" id="UP000078295"/>
    </source>
</evidence>